<evidence type="ECO:0000259" key="7">
    <source>
        <dbReference type="PROSITE" id="PS50115"/>
    </source>
</evidence>
<feature type="region of interest" description="Disordered" evidence="6">
    <location>
        <begin position="151"/>
        <end position="223"/>
    </location>
</feature>
<dbReference type="GO" id="GO:0008270">
    <property type="term" value="F:zinc ion binding"/>
    <property type="evidence" value="ECO:0007669"/>
    <property type="project" value="UniProtKB-KW"/>
</dbReference>
<dbReference type="SUPFAM" id="SSF57863">
    <property type="entry name" value="ArfGap/RecO-like zinc finger"/>
    <property type="match status" value="1"/>
</dbReference>
<dbReference type="SMART" id="SM00105">
    <property type="entry name" value="ArfGap"/>
    <property type="match status" value="1"/>
</dbReference>
<dbReference type="InterPro" id="IPR051718">
    <property type="entry name" value="ARF_GTPase-activating"/>
</dbReference>
<keyword evidence="4" id="KW-0862">Zinc</keyword>
<gene>
    <name evidence="8" type="ORF">NSCI0253_LOCUS30267</name>
</gene>
<dbReference type="PANTHER" id="PTHR45705:SF1">
    <property type="entry name" value="FI20236P1"/>
    <property type="match status" value="1"/>
</dbReference>
<accession>A0A7S1FBU7</accession>
<dbReference type="GO" id="GO:0005737">
    <property type="term" value="C:cytoplasm"/>
    <property type="evidence" value="ECO:0007669"/>
    <property type="project" value="TreeGrafter"/>
</dbReference>
<dbReference type="CDD" id="cd08204">
    <property type="entry name" value="ArfGap"/>
    <property type="match status" value="1"/>
</dbReference>
<feature type="domain" description="Arf-GAP" evidence="7">
    <location>
        <begin position="8"/>
        <end position="127"/>
    </location>
</feature>
<feature type="compositionally biased region" description="Polar residues" evidence="6">
    <location>
        <begin position="164"/>
        <end position="173"/>
    </location>
</feature>
<keyword evidence="3 5" id="KW-0863">Zinc-finger</keyword>
<dbReference type="PANTHER" id="PTHR45705">
    <property type="entry name" value="FI20236P1"/>
    <property type="match status" value="1"/>
</dbReference>
<proteinExistence type="predicted"/>
<evidence type="ECO:0000256" key="1">
    <source>
        <dbReference type="ARBA" id="ARBA00022468"/>
    </source>
</evidence>
<dbReference type="InterPro" id="IPR001164">
    <property type="entry name" value="ArfGAP_dom"/>
</dbReference>
<dbReference type="PRINTS" id="PR00405">
    <property type="entry name" value="REVINTRACTNG"/>
</dbReference>
<sequence>MAPKDPLSLQLSEILARRENRHCADCGQNAPRWAAVNLGVFVCIDCSGIHRSLGTHISTIKSVSLDRWQPQWIRTMAQVGNVVGNSYYEHSALPSEHPGTQSPAAVAEWIRAKYEQRRYAPAEVEPPAKLVAQGIDPRTLIQKVDCAGASTSAADNADTPAVAPQTSAGTSQRRWSKGVSVESAPPAGPPRSVASFPTDALAPAMRSSRPRDPEQEASRNGLPATVPMENLLGLDDWAQFPPHDLAVEEIKAAGVNLLRIDMDAILKEVAAPAKASEVQPGLQNLFFSSVPVQTNATLDEQASHLKANIDSWLDMAQPSTIPPSRSPNVHFLSSSLCLQSVGYSAFDTLPMPISS</sequence>
<dbReference type="InterPro" id="IPR037278">
    <property type="entry name" value="ARFGAP/RecO"/>
</dbReference>
<organism evidence="8">
    <name type="scientific">Noctiluca scintillans</name>
    <name type="common">Sea sparkle</name>
    <name type="synonym">Red tide dinoflagellate</name>
    <dbReference type="NCBI Taxonomy" id="2966"/>
    <lineage>
        <taxon>Eukaryota</taxon>
        <taxon>Sar</taxon>
        <taxon>Alveolata</taxon>
        <taxon>Dinophyceae</taxon>
        <taxon>Noctilucales</taxon>
        <taxon>Noctilucaceae</taxon>
        <taxon>Noctiluca</taxon>
    </lineage>
</organism>
<dbReference type="AlphaFoldDB" id="A0A7S1FBU7"/>
<dbReference type="Pfam" id="PF01412">
    <property type="entry name" value="ArfGap"/>
    <property type="match status" value="1"/>
</dbReference>
<protein>
    <recommendedName>
        <fullName evidence="7">Arf-GAP domain-containing protein</fullName>
    </recommendedName>
</protein>
<reference evidence="8" key="1">
    <citation type="submission" date="2021-01" db="EMBL/GenBank/DDBJ databases">
        <authorList>
            <person name="Corre E."/>
            <person name="Pelletier E."/>
            <person name="Niang G."/>
            <person name="Scheremetjew M."/>
            <person name="Finn R."/>
            <person name="Kale V."/>
            <person name="Holt S."/>
            <person name="Cochrane G."/>
            <person name="Meng A."/>
            <person name="Brown T."/>
            <person name="Cohen L."/>
        </authorList>
    </citation>
    <scope>NUCLEOTIDE SEQUENCE</scope>
</reference>
<keyword evidence="1" id="KW-0343">GTPase activation</keyword>
<dbReference type="EMBL" id="HBFQ01042751">
    <property type="protein sequence ID" value="CAD8855915.1"/>
    <property type="molecule type" value="Transcribed_RNA"/>
</dbReference>
<dbReference type="PROSITE" id="PS50115">
    <property type="entry name" value="ARFGAP"/>
    <property type="match status" value="1"/>
</dbReference>
<evidence type="ECO:0000256" key="4">
    <source>
        <dbReference type="ARBA" id="ARBA00022833"/>
    </source>
</evidence>
<evidence type="ECO:0000256" key="5">
    <source>
        <dbReference type="PROSITE-ProRule" id="PRU00288"/>
    </source>
</evidence>
<dbReference type="Gene3D" id="1.10.220.150">
    <property type="entry name" value="Arf GTPase activating protein"/>
    <property type="match status" value="1"/>
</dbReference>
<keyword evidence="2" id="KW-0479">Metal-binding</keyword>
<dbReference type="GO" id="GO:0005096">
    <property type="term" value="F:GTPase activator activity"/>
    <property type="evidence" value="ECO:0007669"/>
    <property type="project" value="UniProtKB-KW"/>
</dbReference>
<name>A0A7S1FBU7_NOCSC</name>
<evidence type="ECO:0000256" key="2">
    <source>
        <dbReference type="ARBA" id="ARBA00022723"/>
    </source>
</evidence>
<evidence type="ECO:0000256" key="6">
    <source>
        <dbReference type="SAM" id="MobiDB-lite"/>
    </source>
</evidence>
<evidence type="ECO:0000313" key="8">
    <source>
        <dbReference type="EMBL" id="CAD8855915.1"/>
    </source>
</evidence>
<dbReference type="InterPro" id="IPR038508">
    <property type="entry name" value="ArfGAP_dom_sf"/>
</dbReference>
<evidence type="ECO:0000256" key="3">
    <source>
        <dbReference type="ARBA" id="ARBA00022771"/>
    </source>
</evidence>
<dbReference type="FunFam" id="1.10.220.150:FF:000009">
    <property type="entry name" value="stromal membrane-associated protein 1 isoform X1"/>
    <property type="match status" value="1"/>
</dbReference>